<comment type="pathway">
    <text evidence="2">Carbohydrate metabolism.</text>
</comment>
<proteinExistence type="inferred from homology"/>
<evidence type="ECO:0000259" key="11">
    <source>
        <dbReference type="Pfam" id="PF03727"/>
    </source>
</evidence>
<dbReference type="GO" id="GO:0001678">
    <property type="term" value="P:intracellular glucose homeostasis"/>
    <property type="evidence" value="ECO:0007669"/>
    <property type="project" value="InterPro"/>
</dbReference>
<reference evidence="12" key="1">
    <citation type="submission" date="2020-10" db="EMBL/GenBank/DDBJ databases">
        <authorList>
            <person name="Gilroy R."/>
        </authorList>
    </citation>
    <scope>NUCLEOTIDE SEQUENCE</scope>
    <source>
        <strain evidence="12">ChiBcolR7-354</strain>
    </source>
</reference>
<dbReference type="Proteomes" id="UP000824262">
    <property type="component" value="Unassembled WGS sequence"/>
</dbReference>
<evidence type="ECO:0000256" key="6">
    <source>
        <dbReference type="ARBA" id="ARBA00022777"/>
    </source>
</evidence>
<dbReference type="GO" id="GO:0004340">
    <property type="term" value="F:glucokinase activity"/>
    <property type="evidence" value="ECO:0007669"/>
    <property type="project" value="TreeGrafter"/>
</dbReference>
<evidence type="ECO:0000313" key="12">
    <source>
        <dbReference type="EMBL" id="HIQ78308.1"/>
    </source>
</evidence>
<evidence type="ECO:0000313" key="13">
    <source>
        <dbReference type="Proteomes" id="UP000824262"/>
    </source>
</evidence>
<evidence type="ECO:0000256" key="7">
    <source>
        <dbReference type="ARBA" id="ARBA00022840"/>
    </source>
</evidence>
<dbReference type="Gene3D" id="3.30.420.40">
    <property type="match status" value="1"/>
</dbReference>
<dbReference type="PANTHER" id="PTHR19443:SF16">
    <property type="entry name" value="HEXOKINASE TYPE 1-RELATED"/>
    <property type="match status" value="1"/>
</dbReference>
<keyword evidence="4" id="KW-0808">Transferase</keyword>
<dbReference type="Gene3D" id="3.40.367.20">
    <property type="match status" value="1"/>
</dbReference>
<dbReference type="InterPro" id="IPR001312">
    <property type="entry name" value="Hexokinase"/>
</dbReference>
<dbReference type="EMBL" id="DVGA01000037">
    <property type="protein sequence ID" value="HIQ78308.1"/>
    <property type="molecule type" value="Genomic_DNA"/>
</dbReference>
<name>A0A9D1CSE5_9FIRM</name>
<accession>A0A9D1CSE5</accession>
<comment type="catalytic activity">
    <reaction evidence="9">
        <text>D-fructose + ATP = D-fructose 6-phosphate + ADP + H(+)</text>
        <dbReference type="Rhea" id="RHEA:16125"/>
        <dbReference type="ChEBI" id="CHEBI:15378"/>
        <dbReference type="ChEBI" id="CHEBI:30616"/>
        <dbReference type="ChEBI" id="CHEBI:37721"/>
        <dbReference type="ChEBI" id="CHEBI:61527"/>
        <dbReference type="ChEBI" id="CHEBI:456216"/>
        <dbReference type="EC" id="2.7.1.1"/>
    </reaction>
    <physiologicalReaction direction="left-to-right" evidence="9">
        <dbReference type="Rhea" id="RHEA:16126"/>
    </physiologicalReaction>
</comment>
<dbReference type="InterPro" id="IPR022672">
    <property type="entry name" value="Hexokinase_N"/>
</dbReference>
<dbReference type="AlphaFoldDB" id="A0A9D1CSE5"/>
<dbReference type="GO" id="GO:0006006">
    <property type="term" value="P:glucose metabolic process"/>
    <property type="evidence" value="ECO:0007669"/>
    <property type="project" value="TreeGrafter"/>
</dbReference>
<dbReference type="GO" id="GO:0008865">
    <property type="term" value="F:fructokinase activity"/>
    <property type="evidence" value="ECO:0007669"/>
    <property type="project" value="TreeGrafter"/>
</dbReference>
<keyword evidence="6" id="KW-0418">Kinase</keyword>
<dbReference type="Pfam" id="PF03727">
    <property type="entry name" value="Hexokinase_2"/>
    <property type="match status" value="1"/>
</dbReference>
<gene>
    <name evidence="12" type="ORF">IAB77_03520</name>
</gene>
<sequence length="427" mass="44078">MNYSDKVRVFLASHGMEPDGLDLEECAARFIADMELGLAGLTSSLDMIPTYLTCGVPAAGSKAAVIDAGGTNFRVALVAFTESGPVIERMERYAMPGSDSAATWEDFISFSAEKLLPFLDEAGAIGFCFSYRAEVTPERDGRVIAMSKAVQLAGCEGRLVCADLLAELRRRGAPERSAVIVNDTAAVMLSGSSLLSGGEYDGLVGLVCGTGQNTCCAIDPGRIRKLGLPAGEPMIVNLESGCFDGLPRGDFDRELDAASTLPGDHLLEKMTSGAYLGELCRLTLRGAAADGLFSPAGAEAALGLASLSSAEADALASGAPGGPFSEAADAETAAELCMAVYERAAACIAVNLASILLFTGAGHEPDRPACICADGSTIVKSRCLRPALEGQLRSFAETELGLHAVIHTSDEAPVIGTAAAALLNVGK</sequence>
<feature type="domain" description="Hexokinase C-terminal" evidence="11">
    <location>
        <begin position="204"/>
        <end position="422"/>
    </location>
</feature>
<dbReference type="GO" id="GO:0006096">
    <property type="term" value="P:glycolytic process"/>
    <property type="evidence" value="ECO:0007669"/>
    <property type="project" value="UniProtKB-KW"/>
</dbReference>
<evidence type="ECO:0000256" key="3">
    <source>
        <dbReference type="ARBA" id="ARBA00009225"/>
    </source>
</evidence>
<reference evidence="12" key="2">
    <citation type="journal article" date="2021" name="PeerJ">
        <title>Extensive microbial diversity within the chicken gut microbiome revealed by metagenomics and culture.</title>
        <authorList>
            <person name="Gilroy R."/>
            <person name="Ravi A."/>
            <person name="Getino M."/>
            <person name="Pursley I."/>
            <person name="Horton D.L."/>
            <person name="Alikhan N.F."/>
            <person name="Baker D."/>
            <person name="Gharbi K."/>
            <person name="Hall N."/>
            <person name="Watson M."/>
            <person name="Adriaenssens E.M."/>
            <person name="Foster-Nyarko E."/>
            <person name="Jarju S."/>
            <person name="Secka A."/>
            <person name="Antonio M."/>
            <person name="Oren A."/>
            <person name="Chaudhuri R.R."/>
            <person name="La Ragione R."/>
            <person name="Hildebrand F."/>
            <person name="Pallen M.J."/>
        </authorList>
    </citation>
    <scope>NUCLEOTIDE SEQUENCE</scope>
    <source>
        <strain evidence="12">ChiBcolR7-354</strain>
    </source>
</reference>
<evidence type="ECO:0000256" key="4">
    <source>
        <dbReference type="ARBA" id="ARBA00022679"/>
    </source>
</evidence>
<evidence type="ECO:0000259" key="10">
    <source>
        <dbReference type="Pfam" id="PF00349"/>
    </source>
</evidence>
<evidence type="ECO:0000256" key="9">
    <source>
        <dbReference type="ARBA" id="ARBA00047905"/>
    </source>
</evidence>
<keyword evidence="7" id="KW-0067">ATP-binding</keyword>
<comment type="pathway">
    <text evidence="1">Carbohydrate degradation.</text>
</comment>
<dbReference type="InterPro" id="IPR022673">
    <property type="entry name" value="Hexokinase_C"/>
</dbReference>
<protein>
    <submittedName>
        <fullName evidence="12">Hexokinase</fullName>
    </submittedName>
</protein>
<keyword evidence="5" id="KW-0547">Nucleotide-binding</keyword>
<dbReference type="GO" id="GO:0005536">
    <property type="term" value="F:D-glucose binding"/>
    <property type="evidence" value="ECO:0007669"/>
    <property type="project" value="InterPro"/>
</dbReference>
<dbReference type="PROSITE" id="PS51748">
    <property type="entry name" value="HEXOKINASE_2"/>
    <property type="match status" value="1"/>
</dbReference>
<dbReference type="InterPro" id="IPR043129">
    <property type="entry name" value="ATPase_NBD"/>
</dbReference>
<dbReference type="CDD" id="cd24000">
    <property type="entry name" value="ASKHA_NBD_HK"/>
    <property type="match status" value="1"/>
</dbReference>
<dbReference type="PRINTS" id="PR00475">
    <property type="entry name" value="HEXOKINASE"/>
</dbReference>
<feature type="domain" description="Hexokinase N-terminal" evidence="10">
    <location>
        <begin position="21"/>
        <end position="191"/>
    </location>
</feature>
<keyword evidence="8" id="KW-0324">Glycolysis</keyword>
<dbReference type="GO" id="GO:0005524">
    <property type="term" value="F:ATP binding"/>
    <property type="evidence" value="ECO:0007669"/>
    <property type="project" value="UniProtKB-KW"/>
</dbReference>
<evidence type="ECO:0000256" key="5">
    <source>
        <dbReference type="ARBA" id="ARBA00022741"/>
    </source>
</evidence>
<evidence type="ECO:0000256" key="1">
    <source>
        <dbReference type="ARBA" id="ARBA00004921"/>
    </source>
</evidence>
<dbReference type="GO" id="GO:0005829">
    <property type="term" value="C:cytosol"/>
    <property type="evidence" value="ECO:0007669"/>
    <property type="project" value="TreeGrafter"/>
</dbReference>
<comment type="similarity">
    <text evidence="3">Belongs to the hexokinase family.</text>
</comment>
<evidence type="ECO:0000256" key="8">
    <source>
        <dbReference type="ARBA" id="ARBA00023152"/>
    </source>
</evidence>
<dbReference type="SUPFAM" id="SSF53067">
    <property type="entry name" value="Actin-like ATPase domain"/>
    <property type="match status" value="2"/>
</dbReference>
<dbReference type="PANTHER" id="PTHR19443">
    <property type="entry name" value="HEXOKINASE"/>
    <property type="match status" value="1"/>
</dbReference>
<organism evidence="12 13">
    <name type="scientific">Candidatus Scatomorpha intestinavium</name>
    <dbReference type="NCBI Taxonomy" id="2840922"/>
    <lineage>
        <taxon>Bacteria</taxon>
        <taxon>Bacillati</taxon>
        <taxon>Bacillota</taxon>
        <taxon>Clostridia</taxon>
        <taxon>Eubacteriales</taxon>
        <taxon>Candidatus Scatomorpha</taxon>
    </lineage>
</organism>
<comment type="caution">
    <text evidence="12">The sequence shown here is derived from an EMBL/GenBank/DDBJ whole genome shotgun (WGS) entry which is preliminary data.</text>
</comment>
<evidence type="ECO:0000256" key="2">
    <source>
        <dbReference type="ARBA" id="ARBA00005007"/>
    </source>
</evidence>
<dbReference type="Pfam" id="PF00349">
    <property type="entry name" value="Hexokinase_1"/>
    <property type="match status" value="1"/>
</dbReference>